<dbReference type="AlphaFoldDB" id="A0A846TLE8"/>
<sequence length="55" mass="5922">MDEGEINEGEGAITVSERAIISRLCAIINDERAIIGLNEQNNFSSASLNSNNTLI</sequence>
<evidence type="ECO:0000313" key="1">
    <source>
        <dbReference type="EMBL" id="NKE06774.1"/>
    </source>
</evidence>
<accession>A0A846TLE8</accession>
<comment type="caution">
    <text evidence="1">The sequence shown here is derived from an EMBL/GenBank/DDBJ whole genome shotgun (WGS) entry which is preliminary data.</text>
</comment>
<dbReference type="Proteomes" id="UP000587942">
    <property type="component" value="Unassembled WGS sequence"/>
</dbReference>
<name>A0A846TLE8_9BACI</name>
<organism evidence="1 2">
    <name type="scientific">Mesobacillus selenatarsenatis</name>
    <dbReference type="NCBI Taxonomy" id="388741"/>
    <lineage>
        <taxon>Bacteria</taxon>
        <taxon>Bacillati</taxon>
        <taxon>Bacillota</taxon>
        <taxon>Bacilli</taxon>
        <taxon>Bacillales</taxon>
        <taxon>Bacillaceae</taxon>
        <taxon>Mesobacillus</taxon>
    </lineage>
</organism>
<reference evidence="1 2" key="1">
    <citation type="submission" date="2020-03" db="EMBL/GenBank/DDBJ databases">
        <authorList>
            <person name="Sun Q."/>
        </authorList>
    </citation>
    <scope>NUCLEOTIDE SEQUENCE [LARGE SCALE GENOMIC DNA]</scope>
    <source>
        <strain evidence="1 2">KACC 21451</strain>
    </source>
</reference>
<protein>
    <submittedName>
        <fullName evidence="1">Uncharacterized protein</fullName>
    </submittedName>
</protein>
<evidence type="ECO:0000313" key="2">
    <source>
        <dbReference type="Proteomes" id="UP000587942"/>
    </source>
</evidence>
<dbReference type="EMBL" id="JAAVUM010000010">
    <property type="protein sequence ID" value="NKE06774.1"/>
    <property type="molecule type" value="Genomic_DNA"/>
</dbReference>
<gene>
    <name evidence="1" type="ORF">GWK17_15070</name>
</gene>
<proteinExistence type="predicted"/>